<dbReference type="SUPFAM" id="SSF56496">
    <property type="entry name" value="Fibrinogen C-terminal domain-like"/>
    <property type="match status" value="1"/>
</dbReference>
<gene>
    <name evidence="4" type="ORF">L596_002609</name>
</gene>
<proteinExistence type="predicted"/>
<dbReference type="PROSITE" id="PS50041">
    <property type="entry name" value="C_TYPE_LECTIN_2"/>
    <property type="match status" value="1"/>
</dbReference>
<dbReference type="PANTHER" id="PTHR19143:SF327">
    <property type="entry name" value="FI21813P1-RELATED"/>
    <property type="match status" value="1"/>
</dbReference>
<evidence type="ECO:0000313" key="4">
    <source>
        <dbReference type="EMBL" id="TMS35150.1"/>
    </source>
</evidence>
<dbReference type="Pfam" id="PF00147">
    <property type="entry name" value="Fibrinogen_C"/>
    <property type="match status" value="1"/>
</dbReference>
<evidence type="ECO:0000259" key="3">
    <source>
        <dbReference type="PROSITE" id="PS51406"/>
    </source>
</evidence>
<dbReference type="NCBIfam" id="NF040941">
    <property type="entry name" value="GGGWT_bact"/>
    <property type="match status" value="1"/>
</dbReference>
<feature type="signal peptide" evidence="1">
    <location>
        <begin position="1"/>
        <end position="30"/>
    </location>
</feature>
<dbReference type="InterPro" id="IPR050373">
    <property type="entry name" value="Fibrinogen_C-term_domain"/>
</dbReference>
<feature type="chain" id="PRO_5020425409" description="C-type lectin domain-containing protein" evidence="1">
    <location>
        <begin position="31"/>
        <end position="354"/>
    </location>
</feature>
<dbReference type="InterPro" id="IPR016186">
    <property type="entry name" value="C-type_lectin-like/link_sf"/>
</dbReference>
<dbReference type="InterPro" id="IPR001304">
    <property type="entry name" value="C-type_lectin-like"/>
</dbReference>
<name>A0A4U8UPQ1_STECR</name>
<dbReference type="InterPro" id="IPR002181">
    <property type="entry name" value="Fibrinogen_a/b/g_C_dom"/>
</dbReference>
<dbReference type="Gene3D" id="3.90.215.10">
    <property type="entry name" value="Gamma Fibrinogen, chain A, domain 1"/>
    <property type="match status" value="1"/>
</dbReference>
<reference evidence="4 5" key="1">
    <citation type="journal article" date="2015" name="Genome Biol.">
        <title>Comparative genomics of Steinernema reveals deeply conserved gene regulatory networks.</title>
        <authorList>
            <person name="Dillman A.R."/>
            <person name="Macchietto M."/>
            <person name="Porter C.F."/>
            <person name="Rogers A."/>
            <person name="Williams B."/>
            <person name="Antoshechkin I."/>
            <person name="Lee M.M."/>
            <person name="Goodwin Z."/>
            <person name="Lu X."/>
            <person name="Lewis E.E."/>
            <person name="Goodrich-Blair H."/>
            <person name="Stock S.P."/>
            <person name="Adams B.J."/>
            <person name="Sternberg P.W."/>
            <person name="Mortazavi A."/>
        </authorList>
    </citation>
    <scope>NUCLEOTIDE SEQUENCE [LARGE SCALE GENOMIC DNA]</scope>
    <source>
        <strain evidence="4 5">ALL</strain>
    </source>
</reference>
<dbReference type="AlphaFoldDB" id="A0A4U8UPQ1"/>
<keyword evidence="1" id="KW-0732">Signal</keyword>
<dbReference type="InterPro" id="IPR014716">
    <property type="entry name" value="Fibrinogen_a/b/g_C_1"/>
</dbReference>
<dbReference type="CDD" id="cd00037">
    <property type="entry name" value="CLECT"/>
    <property type="match status" value="1"/>
</dbReference>
<sequence length="354" mass="40421">MTLCSDSAVLTVIAMLWWSTLLLSLTLLFADSSARQGCFGGFAYSALQRKCVKIFSDHITQNEAEASCQLFSGHLISVDSAFRNAEVHNFVRNQPSCGKAWIGVAWSNGSYRWTDGTPFRYNNFATKLSEPKACGVSEKYDYVWDSVSCSQELCYVCEKSINTPSDCMDLKEAGNTESGTYEVSDGDGNMKQVYCDMETQGGGWTVIQRRENGKLRFWDRTWDEYKNGFGSLCEVENCEFWIGNEIISRISSKDNSVTLRVDLWGDRAPYSSHANDYYYSEYTFKLDNESSNFTIHIKEKWPGVGNASTGWYDITYSNRRPFSTIDRINDPRPECVTQYHLRLGLEKRTFRRKV</sequence>
<feature type="domain" description="Fibrinogen C-terminal" evidence="3">
    <location>
        <begin position="158"/>
        <end position="340"/>
    </location>
</feature>
<protein>
    <recommendedName>
        <fullName evidence="6">C-type lectin domain-containing protein</fullName>
    </recommendedName>
</protein>
<dbReference type="SMART" id="SM00034">
    <property type="entry name" value="CLECT"/>
    <property type="match status" value="1"/>
</dbReference>
<evidence type="ECO:0000313" key="5">
    <source>
        <dbReference type="Proteomes" id="UP000298663"/>
    </source>
</evidence>
<dbReference type="Pfam" id="PF00059">
    <property type="entry name" value="Lectin_C"/>
    <property type="match status" value="1"/>
</dbReference>
<dbReference type="InterPro" id="IPR036056">
    <property type="entry name" value="Fibrinogen-like_C"/>
</dbReference>
<feature type="domain" description="C-type lectin" evidence="2">
    <location>
        <begin position="47"/>
        <end position="158"/>
    </location>
</feature>
<dbReference type="GO" id="GO:0005615">
    <property type="term" value="C:extracellular space"/>
    <property type="evidence" value="ECO:0007669"/>
    <property type="project" value="TreeGrafter"/>
</dbReference>
<dbReference type="SMART" id="SM00186">
    <property type="entry name" value="FBG"/>
    <property type="match status" value="1"/>
</dbReference>
<keyword evidence="5" id="KW-1185">Reference proteome</keyword>
<dbReference type="SUPFAM" id="SSF56436">
    <property type="entry name" value="C-type lectin-like"/>
    <property type="match status" value="1"/>
</dbReference>
<evidence type="ECO:0000256" key="1">
    <source>
        <dbReference type="SAM" id="SignalP"/>
    </source>
</evidence>
<dbReference type="EMBL" id="AZBU02000001">
    <property type="protein sequence ID" value="TMS35150.1"/>
    <property type="molecule type" value="Genomic_DNA"/>
</dbReference>
<organism evidence="4 5">
    <name type="scientific">Steinernema carpocapsae</name>
    <name type="common">Entomopathogenic nematode</name>
    <dbReference type="NCBI Taxonomy" id="34508"/>
    <lineage>
        <taxon>Eukaryota</taxon>
        <taxon>Metazoa</taxon>
        <taxon>Ecdysozoa</taxon>
        <taxon>Nematoda</taxon>
        <taxon>Chromadorea</taxon>
        <taxon>Rhabditida</taxon>
        <taxon>Tylenchina</taxon>
        <taxon>Panagrolaimomorpha</taxon>
        <taxon>Strongyloidoidea</taxon>
        <taxon>Steinernematidae</taxon>
        <taxon>Steinernema</taxon>
    </lineage>
</organism>
<dbReference type="Gene3D" id="3.10.100.10">
    <property type="entry name" value="Mannose-Binding Protein A, subunit A"/>
    <property type="match status" value="1"/>
</dbReference>
<dbReference type="Proteomes" id="UP000298663">
    <property type="component" value="Unassembled WGS sequence"/>
</dbReference>
<evidence type="ECO:0008006" key="6">
    <source>
        <dbReference type="Google" id="ProtNLM"/>
    </source>
</evidence>
<dbReference type="InterPro" id="IPR016187">
    <property type="entry name" value="CTDL_fold"/>
</dbReference>
<dbReference type="OrthoDB" id="7972392at2759"/>
<comment type="caution">
    <text evidence="4">The sequence shown here is derived from an EMBL/GenBank/DDBJ whole genome shotgun (WGS) entry which is preliminary data.</text>
</comment>
<dbReference type="PANTHER" id="PTHR19143">
    <property type="entry name" value="FIBRINOGEN/TENASCIN/ANGIOPOEITIN"/>
    <property type="match status" value="1"/>
</dbReference>
<reference evidence="4 5" key="2">
    <citation type="journal article" date="2019" name="G3 (Bethesda)">
        <title>Hybrid Assembly of the Genome of the Entomopathogenic Nematode Steinernema carpocapsae Identifies the X-Chromosome.</title>
        <authorList>
            <person name="Serra L."/>
            <person name="Macchietto M."/>
            <person name="Macias-Munoz A."/>
            <person name="McGill C.J."/>
            <person name="Rodriguez I.M."/>
            <person name="Rodriguez B."/>
            <person name="Murad R."/>
            <person name="Mortazavi A."/>
        </authorList>
    </citation>
    <scope>NUCLEOTIDE SEQUENCE [LARGE SCALE GENOMIC DNA]</scope>
    <source>
        <strain evidence="4 5">ALL</strain>
    </source>
</reference>
<dbReference type="PROSITE" id="PS51406">
    <property type="entry name" value="FIBRINOGEN_C_2"/>
    <property type="match status" value="1"/>
</dbReference>
<evidence type="ECO:0000259" key="2">
    <source>
        <dbReference type="PROSITE" id="PS50041"/>
    </source>
</evidence>
<accession>A0A4U8UPQ1</accession>